<dbReference type="InterPro" id="IPR050712">
    <property type="entry name" value="NAD(P)H-dep_reductase"/>
</dbReference>
<dbReference type="OrthoDB" id="9812295at2"/>
<organism evidence="2 3">
    <name type="scientific">Actinocatenispora sera</name>
    <dbReference type="NCBI Taxonomy" id="390989"/>
    <lineage>
        <taxon>Bacteria</taxon>
        <taxon>Bacillati</taxon>
        <taxon>Actinomycetota</taxon>
        <taxon>Actinomycetes</taxon>
        <taxon>Micromonosporales</taxon>
        <taxon>Micromonosporaceae</taxon>
        <taxon>Actinocatenispora</taxon>
    </lineage>
</organism>
<accession>A0A810KX65</accession>
<dbReference type="PANTHER" id="PTHR30543">
    <property type="entry name" value="CHROMATE REDUCTASE"/>
    <property type="match status" value="1"/>
</dbReference>
<dbReference type="GO" id="GO:0005829">
    <property type="term" value="C:cytosol"/>
    <property type="evidence" value="ECO:0007669"/>
    <property type="project" value="TreeGrafter"/>
</dbReference>
<feature type="domain" description="NADPH-dependent FMN reductase-like" evidence="1">
    <location>
        <begin position="4"/>
        <end position="147"/>
    </location>
</feature>
<sequence>MPLRIALILGSTRPGRRGDQIAAWALEAARAHGGASYELVDLADHDLGNLDEPGNPNLQQYQHEHTRAWGALVDSFDGYVFLVPEYNHSYPGALKNALDHVYREWNDKAAGIISYGGWVAGARAAEALRLVLAELQVATVRAQPTISTRASFGTGAFVPPEGLDTAVDGMLDQLVAWSGALRGVRRSRTPATPAA</sequence>
<dbReference type="GO" id="GO:0010181">
    <property type="term" value="F:FMN binding"/>
    <property type="evidence" value="ECO:0007669"/>
    <property type="project" value="TreeGrafter"/>
</dbReference>
<reference evidence="2" key="1">
    <citation type="submission" date="2020-08" db="EMBL/GenBank/DDBJ databases">
        <title>Whole genome shotgun sequence of Actinocatenispora sera NBRC 101916.</title>
        <authorList>
            <person name="Komaki H."/>
            <person name="Tamura T."/>
        </authorList>
    </citation>
    <scope>NUCLEOTIDE SEQUENCE</scope>
    <source>
        <strain evidence="2">NBRC 101916</strain>
    </source>
</reference>
<dbReference type="SUPFAM" id="SSF52218">
    <property type="entry name" value="Flavoproteins"/>
    <property type="match status" value="1"/>
</dbReference>
<dbReference type="Proteomes" id="UP000680750">
    <property type="component" value="Chromosome"/>
</dbReference>
<dbReference type="EMBL" id="AP023354">
    <property type="protein sequence ID" value="BCJ27507.1"/>
    <property type="molecule type" value="Genomic_DNA"/>
</dbReference>
<gene>
    <name evidence="2" type="ORF">Asera_16150</name>
</gene>
<evidence type="ECO:0000313" key="2">
    <source>
        <dbReference type="EMBL" id="BCJ27507.1"/>
    </source>
</evidence>
<protein>
    <submittedName>
        <fullName evidence="2">FMN reductase</fullName>
    </submittedName>
</protein>
<dbReference type="KEGG" id="aser:Asera_16150"/>
<evidence type="ECO:0000313" key="3">
    <source>
        <dbReference type="Proteomes" id="UP000680750"/>
    </source>
</evidence>
<dbReference type="GO" id="GO:0016491">
    <property type="term" value="F:oxidoreductase activity"/>
    <property type="evidence" value="ECO:0007669"/>
    <property type="project" value="InterPro"/>
</dbReference>
<proteinExistence type="predicted"/>
<keyword evidence="3" id="KW-1185">Reference proteome</keyword>
<name>A0A810KX65_9ACTN</name>
<dbReference type="PANTHER" id="PTHR30543:SF21">
    <property type="entry name" value="NAD(P)H-DEPENDENT FMN REDUCTASE LOT6"/>
    <property type="match status" value="1"/>
</dbReference>
<dbReference type="Pfam" id="PF03358">
    <property type="entry name" value="FMN_red"/>
    <property type="match status" value="1"/>
</dbReference>
<dbReference type="InterPro" id="IPR005025">
    <property type="entry name" value="FMN_Rdtase-like_dom"/>
</dbReference>
<dbReference type="AlphaFoldDB" id="A0A810KX65"/>
<evidence type="ECO:0000259" key="1">
    <source>
        <dbReference type="Pfam" id="PF03358"/>
    </source>
</evidence>
<dbReference type="Gene3D" id="3.40.50.360">
    <property type="match status" value="1"/>
</dbReference>
<dbReference type="RefSeq" id="WP_030447783.1">
    <property type="nucleotide sequence ID" value="NZ_AP023354.1"/>
</dbReference>
<dbReference type="InterPro" id="IPR029039">
    <property type="entry name" value="Flavoprotein-like_sf"/>
</dbReference>